<dbReference type="SUPFAM" id="SSF53720">
    <property type="entry name" value="ALDH-like"/>
    <property type="match status" value="1"/>
</dbReference>
<dbReference type="InterPro" id="IPR016161">
    <property type="entry name" value="Ald_DH/histidinol_DH"/>
</dbReference>
<dbReference type="GeneTree" id="ENSGT00940000156799"/>
<evidence type="ECO:0000313" key="6">
    <source>
        <dbReference type="Proteomes" id="UP000008227"/>
    </source>
</evidence>
<protein>
    <submittedName>
        <fullName evidence="5">Aldehyde dehydrogenase 8 family member A1</fullName>
    </submittedName>
</protein>
<dbReference type="Gene3D" id="3.40.309.10">
    <property type="entry name" value="Aldehyde Dehydrogenase, Chain A, domain 2"/>
    <property type="match status" value="1"/>
</dbReference>
<dbReference type="InterPro" id="IPR016163">
    <property type="entry name" value="Ald_DH_C"/>
</dbReference>
<reference evidence="5" key="3">
    <citation type="submission" date="2025-09" db="UniProtKB">
        <authorList>
            <consortium name="Ensembl"/>
        </authorList>
    </citation>
    <scope>IDENTIFICATION</scope>
</reference>
<dbReference type="PROSITE" id="PS00687">
    <property type="entry name" value="ALDEHYDE_DEHYDR_GLU"/>
    <property type="match status" value="1"/>
</dbReference>
<accession>A0A8D0TNF9</accession>
<name>A0A8D0TNF9_PIG</name>
<evidence type="ECO:0000256" key="2">
    <source>
        <dbReference type="ARBA" id="ARBA00023002"/>
    </source>
</evidence>
<dbReference type="PROSITE" id="PS00070">
    <property type="entry name" value="ALDEHYDE_DEHYDR_CYS"/>
    <property type="match status" value="1"/>
</dbReference>
<dbReference type="FunFam" id="3.40.309.10:FF:000021">
    <property type="entry name" value="Aldehyde dehydrogenase family 8 member A1"/>
    <property type="match status" value="1"/>
</dbReference>
<dbReference type="CDD" id="cd07093">
    <property type="entry name" value="ALDH_F8_HMSADH"/>
    <property type="match status" value="1"/>
</dbReference>
<dbReference type="Pfam" id="PF00171">
    <property type="entry name" value="Aldedh"/>
    <property type="match status" value="2"/>
</dbReference>
<accession>A0A8W4FDX0</accession>
<dbReference type="InterPro" id="IPR029510">
    <property type="entry name" value="Ald_DH_CS_GLU"/>
</dbReference>
<dbReference type="GO" id="GO:0016620">
    <property type="term" value="F:oxidoreductase activity, acting on the aldehyde or oxo group of donors, NAD or NADP as acceptor"/>
    <property type="evidence" value="ECO:0007669"/>
    <property type="project" value="InterPro"/>
</dbReference>
<gene>
    <name evidence="5" type="primary">ALDH8A1</name>
</gene>
<keyword evidence="3" id="KW-0520">NAD</keyword>
<evidence type="ECO:0000313" key="5">
    <source>
        <dbReference type="Ensembl" id="ENSSSCP00000076505.1"/>
    </source>
</evidence>
<reference evidence="5" key="2">
    <citation type="submission" date="2025-08" db="UniProtKB">
        <authorList>
            <consortium name="Ensembl"/>
        </authorList>
    </citation>
    <scope>IDENTIFICATION</scope>
</reference>
<dbReference type="Ensembl" id="ENSSSCT00000104897.1">
    <property type="protein sequence ID" value="ENSSSCP00000076505.1"/>
    <property type="gene ID" value="ENSSSCG00000028115.4"/>
</dbReference>
<dbReference type="InterPro" id="IPR016160">
    <property type="entry name" value="Ald_DH_CS_CYS"/>
</dbReference>
<proteinExistence type="inferred from homology"/>
<dbReference type="PANTHER" id="PTHR43720:SF2">
    <property type="entry name" value="2-AMINOMUCONIC SEMIALDEHYDE DEHYDROGENASE"/>
    <property type="match status" value="1"/>
</dbReference>
<dbReference type="InterPro" id="IPR015590">
    <property type="entry name" value="Aldehyde_DH_dom"/>
</dbReference>
<sequence>MAGTRAPWMLENFIDGKFLPCNSYLDSYDPSTGDVYCRVPNSGKEEIEAAVEAARAAFPGWSSRSPQERSQVLHRLADLLEESLEELAQAESKDQGKTITLARTMDIPRSVQNFRFFASSILHHTSECTQMDHLGCLHYTVRTPVGIGVPPGVVNIVFGTGPRAGEALVSHPEVPLISFTGSQPTAERITQLSAPHCKKLSLELGGKNPAIIFEDANLEECVPTTVRSSFANQGEICLCTSRIFVQRSIYSEFLKRFVDATRMWKVGIPSDPSASMGALISKAHLEKVRSYIKKARLEGAQILCGEGVDKLNLPPRNQGGYFMLPTVITDIKDESCCMKEEIFGPVTCVVPFDSEEEVIQRANSVKYGLAATVWSGNVGRVHRVAKKLQSGLVWTNCWLIRELNLPFGGMKSSGVGREGAKDSYEFFTEVKTVTVKH</sequence>
<dbReference type="PANTHER" id="PTHR43720">
    <property type="entry name" value="2-AMINOMUCONIC SEMIALDEHYDE DEHYDROGENASE"/>
    <property type="match status" value="1"/>
</dbReference>
<keyword evidence="2 4" id="KW-0560">Oxidoreductase</keyword>
<comment type="similarity">
    <text evidence="1 4">Belongs to the aldehyde dehydrogenase family.</text>
</comment>
<dbReference type="Proteomes" id="UP000008227">
    <property type="component" value="Chromosome 1"/>
</dbReference>
<reference evidence="5" key="1">
    <citation type="journal article" date="2020" name="Gigascience">
        <title>An improved pig reference genome sequence to enable pig genetics and genomics research.</title>
        <authorList>
            <person name="Warr A."/>
            <person name="Affara N."/>
            <person name="Aken B."/>
            <person name="Beiki H."/>
            <person name="Bickhart D.M."/>
            <person name="Billis K."/>
            <person name="Chow W."/>
            <person name="Eory L."/>
            <person name="Finlayson H.A."/>
            <person name="Flicek P."/>
            <person name="Giron C.G."/>
            <person name="Griffin D.K."/>
            <person name="Hall R."/>
            <person name="Hannum G."/>
            <person name="Hourlier T."/>
            <person name="Howe K."/>
            <person name="Hume D.A."/>
            <person name="Izuogu O."/>
            <person name="Kim K."/>
            <person name="Koren S."/>
            <person name="Liu H."/>
            <person name="Manchanda N."/>
            <person name="Martin F.J."/>
            <person name="Nonneman D.J."/>
            <person name="O'Connor R.E."/>
            <person name="Phillippy A.M."/>
            <person name="Rohrer G.A."/>
            <person name="Rosen B.D."/>
            <person name="Rund L.A."/>
            <person name="Sargent C.A."/>
            <person name="Schook L.B."/>
            <person name="Schroeder S.G."/>
            <person name="Schwartz A.S."/>
            <person name="Skinner B.M."/>
            <person name="Talbot R."/>
            <person name="Tseng E."/>
            <person name="Tuggle C.K."/>
            <person name="Watson M."/>
            <person name="Smith T.P.L."/>
            <person name="Archibald A.L."/>
        </authorList>
    </citation>
    <scope>NUCLEOTIDE SEQUENCE [LARGE SCALE GENOMIC DNA]</scope>
    <source>
        <strain evidence="5">Duroc</strain>
    </source>
</reference>
<evidence type="ECO:0000256" key="4">
    <source>
        <dbReference type="RuleBase" id="RU003345"/>
    </source>
</evidence>
<organism evidence="5 6">
    <name type="scientific">Sus scrofa</name>
    <name type="common">Pig</name>
    <dbReference type="NCBI Taxonomy" id="9823"/>
    <lineage>
        <taxon>Eukaryota</taxon>
        <taxon>Metazoa</taxon>
        <taxon>Chordata</taxon>
        <taxon>Craniata</taxon>
        <taxon>Vertebrata</taxon>
        <taxon>Euteleostomi</taxon>
        <taxon>Mammalia</taxon>
        <taxon>Eutheria</taxon>
        <taxon>Laurasiatheria</taxon>
        <taxon>Artiodactyla</taxon>
        <taxon>Suina</taxon>
        <taxon>Suidae</taxon>
        <taxon>Sus</taxon>
    </lineage>
</organism>
<dbReference type="Gene3D" id="3.40.605.10">
    <property type="entry name" value="Aldehyde Dehydrogenase, Chain A, domain 1"/>
    <property type="match status" value="2"/>
</dbReference>
<evidence type="ECO:0000256" key="3">
    <source>
        <dbReference type="ARBA" id="ARBA00023027"/>
    </source>
</evidence>
<dbReference type="AlphaFoldDB" id="A0A8D0TNF9"/>
<keyword evidence="6" id="KW-1185">Reference proteome</keyword>
<evidence type="ECO:0000256" key="1">
    <source>
        <dbReference type="ARBA" id="ARBA00009986"/>
    </source>
</evidence>
<dbReference type="InterPro" id="IPR016162">
    <property type="entry name" value="Ald_DH_N"/>
</dbReference>